<dbReference type="GeneID" id="27136857"/>
<sequence length="125" mass="14311">MEEEKKGKDGATVIDLRELYQFEPGELQPDITHSSYSNLAYVQVTHRDVFIDFLEMPGIRRDDRMRVNGTRVYMSHAAAQKLAEALSGILDKVYKEEGMEKYVPESLTGTALSTKVKRKQEDRTI</sequence>
<dbReference type="AlphaFoldDB" id="A0A0X3BIS4"/>
<evidence type="ECO:0000313" key="2">
    <source>
        <dbReference type="Proteomes" id="UP000069850"/>
    </source>
</evidence>
<proteinExistence type="predicted"/>
<dbReference type="OrthoDB" id="111215at2157"/>
<dbReference type="Pfam" id="PF11950">
    <property type="entry name" value="DUF3467"/>
    <property type="match status" value="1"/>
</dbReference>
<dbReference type="Proteomes" id="UP000069850">
    <property type="component" value="Chromosome 1"/>
</dbReference>
<evidence type="ECO:0008006" key="3">
    <source>
        <dbReference type="Google" id="ProtNLM"/>
    </source>
</evidence>
<organism evidence="1 2">
    <name type="scientific">Methanoculleus bourgensis</name>
    <dbReference type="NCBI Taxonomy" id="83986"/>
    <lineage>
        <taxon>Archaea</taxon>
        <taxon>Methanobacteriati</taxon>
        <taxon>Methanobacteriota</taxon>
        <taxon>Stenosarchaea group</taxon>
        <taxon>Methanomicrobia</taxon>
        <taxon>Methanomicrobiales</taxon>
        <taxon>Methanomicrobiaceae</taxon>
        <taxon>Methanoculleus</taxon>
    </lineage>
</organism>
<protein>
    <recommendedName>
        <fullName evidence="3">DUF3467 domain-containing protein</fullName>
    </recommendedName>
</protein>
<gene>
    <name evidence="1" type="ORF">MMAB1_0862</name>
</gene>
<dbReference type="InterPro" id="IPR021857">
    <property type="entry name" value="DUF3467"/>
</dbReference>
<dbReference type="RefSeq" id="WP_014866570.1">
    <property type="nucleotide sequence ID" value="NZ_JBMHJL010000001.1"/>
</dbReference>
<reference evidence="1 2" key="1">
    <citation type="submission" date="2016-01" db="EMBL/GenBank/DDBJ databases">
        <authorList>
            <person name="Manzoor S."/>
        </authorList>
    </citation>
    <scope>NUCLEOTIDE SEQUENCE [LARGE SCALE GENOMIC DNA]</scope>
    <source>
        <strain evidence="1">Methanoculleus sp MAB1</strain>
    </source>
</reference>
<accession>A0A0X3BIS4</accession>
<dbReference type="GeneID" id="13354327"/>
<evidence type="ECO:0000313" key="1">
    <source>
        <dbReference type="EMBL" id="CVK32076.1"/>
    </source>
</evidence>
<dbReference type="OMA" id="TRVYMSH"/>
<dbReference type="EMBL" id="LT158599">
    <property type="protein sequence ID" value="CVK32076.1"/>
    <property type="molecule type" value="Genomic_DNA"/>
</dbReference>
<dbReference type="KEGG" id="mema:MMAB1_0862"/>
<name>A0A0X3BIS4_9EURY</name>